<protein>
    <submittedName>
        <fullName evidence="3">Flavin reductase family protein</fullName>
        <ecNumber evidence="3">1.-.-.-</ecNumber>
    </submittedName>
</protein>
<evidence type="ECO:0000313" key="4">
    <source>
        <dbReference type="Proteomes" id="UP001560045"/>
    </source>
</evidence>
<dbReference type="Proteomes" id="UP001560045">
    <property type="component" value="Unassembled WGS sequence"/>
</dbReference>
<dbReference type="PANTHER" id="PTHR30466">
    <property type="entry name" value="FLAVIN REDUCTASE"/>
    <property type="match status" value="1"/>
</dbReference>
<name>A0ABV3XA44_9ACTN</name>
<dbReference type="Gene3D" id="2.30.110.10">
    <property type="entry name" value="Electron Transport, Fmn-binding Protein, Chain A"/>
    <property type="match status" value="1"/>
</dbReference>
<dbReference type="GO" id="GO:0016491">
    <property type="term" value="F:oxidoreductase activity"/>
    <property type="evidence" value="ECO:0007669"/>
    <property type="project" value="UniProtKB-KW"/>
</dbReference>
<reference evidence="3 4" key="1">
    <citation type="submission" date="2024-06" db="EMBL/GenBank/DDBJ databases">
        <title>Draft genome sequence of Geodermatophilus badlandi, a novel member of the Geodermatophilaceae isolated from badland sedimentary rocks in the Red desert, Wyoming, USA.</title>
        <authorList>
            <person name="Ben Tekaya S."/>
            <person name="Nouioui I."/>
            <person name="Flores G.M."/>
            <person name="Shaal M.N."/>
            <person name="Bredoire F."/>
            <person name="Basile F."/>
            <person name="Van Diepen L."/>
            <person name="Ward N.L."/>
        </authorList>
    </citation>
    <scope>NUCLEOTIDE SEQUENCE [LARGE SCALE GENOMIC DNA]</scope>
    <source>
        <strain evidence="3 4">WL48A</strain>
    </source>
</reference>
<dbReference type="SUPFAM" id="SSF50475">
    <property type="entry name" value="FMN-binding split barrel"/>
    <property type="match status" value="1"/>
</dbReference>
<gene>
    <name evidence="3" type="ORF">ABQ292_03405</name>
</gene>
<dbReference type="EC" id="1.-.-.-" evidence="3"/>
<evidence type="ECO:0000259" key="2">
    <source>
        <dbReference type="SMART" id="SM00903"/>
    </source>
</evidence>
<dbReference type="RefSeq" id="WP_369203226.1">
    <property type="nucleotide sequence ID" value="NZ_JBFNXQ010000006.1"/>
</dbReference>
<evidence type="ECO:0000256" key="1">
    <source>
        <dbReference type="ARBA" id="ARBA00023002"/>
    </source>
</evidence>
<dbReference type="InterPro" id="IPR002563">
    <property type="entry name" value="Flavin_Rdtase-like_dom"/>
</dbReference>
<keyword evidence="1 3" id="KW-0560">Oxidoreductase</keyword>
<dbReference type="InterPro" id="IPR012349">
    <property type="entry name" value="Split_barrel_FMN-bd"/>
</dbReference>
<dbReference type="EMBL" id="JBFNXQ010000006">
    <property type="protein sequence ID" value="MEX5717414.1"/>
    <property type="molecule type" value="Genomic_DNA"/>
</dbReference>
<accession>A0ABV3XA44</accession>
<sequence>MTRSPGREVPVKPLSVVRRQRRVVNEQNELRAVMSQFATGVTVLTAGGDGAHGMTANAFTSVSLTPPMVLCCVSRAARMHASILAAQSFGVSILGADQTDTARWFADWRRPAGMAQFASIDHRIGKRTGAPLLTGALAWVECRLHQVHEGGDHSVFLGRVVDCSRGQSSAALSFFDGGYHRIGPATQPTTRARGAS</sequence>
<dbReference type="InterPro" id="IPR050268">
    <property type="entry name" value="NADH-dep_flavin_reductase"/>
</dbReference>
<keyword evidence="4" id="KW-1185">Reference proteome</keyword>
<dbReference type="Pfam" id="PF01613">
    <property type="entry name" value="Flavin_Reduct"/>
    <property type="match status" value="1"/>
</dbReference>
<comment type="caution">
    <text evidence="3">The sequence shown here is derived from an EMBL/GenBank/DDBJ whole genome shotgun (WGS) entry which is preliminary data.</text>
</comment>
<dbReference type="PANTHER" id="PTHR30466:SF1">
    <property type="entry name" value="FMN REDUCTASE (NADH) RUTF"/>
    <property type="match status" value="1"/>
</dbReference>
<organism evidence="3 4">
    <name type="scientific">Geodermatophilus maliterrae</name>
    <dbReference type="NCBI Taxonomy" id="3162531"/>
    <lineage>
        <taxon>Bacteria</taxon>
        <taxon>Bacillati</taxon>
        <taxon>Actinomycetota</taxon>
        <taxon>Actinomycetes</taxon>
        <taxon>Geodermatophilales</taxon>
        <taxon>Geodermatophilaceae</taxon>
        <taxon>Geodermatophilus</taxon>
    </lineage>
</organism>
<proteinExistence type="predicted"/>
<evidence type="ECO:0000313" key="3">
    <source>
        <dbReference type="EMBL" id="MEX5717414.1"/>
    </source>
</evidence>
<feature type="domain" description="Flavin reductase like" evidence="2">
    <location>
        <begin position="34"/>
        <end position="181"/>
    </location>
</feature>
<dbReference type="SMART" id="SM00903">
    <property type="entry name" value="Flavin_Reduct"/>
    <property type="match status" value="1"/>
</dbReference>